<dbReference type="EMBL" id="JBEWZI010000012">
    <property type="protein sequence ID" value="MET7014926.1"/>
    <property type="molecule type" value="Genomic_DNA"/>
</dbReference>
<feature type="chain" id="PRO_5046082677" evidence="1">
    <location>
        <begin position="20"/>
        <end position="167"/>
    </location>
</feature>
<sequence length="167" mass="18055">MKIHFAVLSMALASAQALAGAPTAPCAITNIPVDPAPPGQFASYAGHGHAIDILLQSARPDREVDVFPEPPLILRRKDTQKSCEIDGGIWTRKDFYLDASERTLITVEFSGSSDSLNFYDTASCKRLASLDISGYAWAIGKNALTLTAKQGKAKTRSRRVNSFCIPN</sequence>
<dbReference type="InterPro" id="IPR049346">
    <property type="entry name" value="Tsi1-like_sf"/>
</dbReference>
<evidence type="ECO:0000313" key="2">
    <source>
        <dbReference type="EMBL" id="MET7014926.1"/>
    </source>
</evidence>
<gene>
    <name evidence="2" type="ORF">ABXR19_12055</name>
</gene>
<dbReference type="RefSeq" id="WP_354601389.1">
    <property type="nucleotide sequence ID" value="NZ_JBEWZI010000012.1"/>
</dbReference>
<protein>
    <submittedName>
        <fullName evidence="2">Uncharacterized protein</fullName>
    </submittedName>
</protein>
<keyword evidence="1" id="KW-0732">Signal</keyword>
<organism evidence="2 3">
    <name type="scientific">Uliginosibacterium flavum</name>
    <dbReference type="NCBI Taxonomy" id="1396831"/>
    <lineage>
        <taxon>Bacteria</taxon>
        <taxon>Pseudomonadati</taxon>
        <taxon>Pseudomonadota</taxon>
        <taxon>Betaproteobacteria</taxon>
        <taxon>Rhodocyclales</taxon>
        <taxon>Zoogloeaceae</taxon>
        <taxon>Uliginosibacterium</taxon>
    </lineage>
</organism>
<evidence type="ECO:0000256" key="1">
    <source>
        <dbReference type="SAM" id="SignalP"/>
    </source>
</evidence>
<dbReference type="InterPro" id="IPR049345">
    <property type="entry name" value="Tsi1"/>
</dbReference>
<dbReference type="Gene3D" id="2.40.128.650">
    <property type="match status" value="1"/>
</dbReference>
<feature type="signal peptide" evidence="1">
    <location>
        <begin position="1"/>
        <end position="19"/>
    </location>
</feature>
<name>A0ABV2TLY0_9RHOO</name>
<proteinExistence type="predicted"/>
<reference evidence="2 3" key="1">
    <citation type="submission" date="2024-07" db="EMBL/GenBank/DDBJ databases">
        <title>Uliginosibacterium flavum JJ3220;KACC:17644.</title>
        <authorList>
            <person name="Kim M.K."/>
        </authorList>
    </citation>
    <scope>NUCLEOTIDE SEQUENCE [LARGE SCALE GENOMIC DNA]</scope>
    <source>
        <strain evidence="2 3">KACC:17644</strain>
    </source>
</reference>
<dbReference type="Pfam" id="PF21565">
    <property type="entry name" value="Tsi1"/>
    <property type="match status" value="1"/>
</dbReference>
<dbReference type="Proteomes" id="UP001549691">
    <property type="component" value="Unassembled WGS sequence"/>
</dbReference>
<keyword evidence="3" id="KW-1185">Reference proteome</keyword>
<evidence type="ECO:0000313" key="3">
    <source>
        <dbReference type="Proteomes" id="UP001549691"/>
    </source>
</evidence>
<accession>A0ABV2TLY0</accession>
<comment type="caution">
    <text evidence="2">The sequence shown here is derived from an EMBL/GenBank/DDBJ whole genome shotgun (WGS) entry which is preliminary data.</text>
</comment>